<evidence type="ECO:0000313" key="4">
    <source>
        <dbReference type="Proteomes" id="UP000283269"/>
    </source>
</evidence>
<comment type="caution">
    <text evidence="3">The sequence shown here is derived from an EMBL/GenBank/DDBJ whole genome shotgun (WGS) entry which is preliminary data.</text>
</comment>
<keyword evidence="2" id="KW-0472">Membrane</keyword>
<keyword evidence="4" id="KW-1185">Reference proteome</keyword>
<protein>
    <submittedName>
        <fullName evidence="3">Uncharacterized protein</fullName>
    </submittedName>
</protein>
<feature type="transmembrane region" description="Helical" evidence="2">
    <location>
        <begin position="58"/>
        <end position="80"/>
    </location>
</feature>
<feature type="transmembrane region" description="Helical" evidence="2">
    <location>
        <begin position="104"/>
        <end position="126"/>
    </location>
</feature>
<evidence type="ECO:0000256" key="2">
    <source>
        <dbReference type="SAM" id="Phobius"/>
    </source>
</evidence>
<feature type="transmembrane region" description="Helical" evidence="2">
    <location>
        <begin position="258"/>
        <end position="280"/>
    </location>
</feature>
<proteinExistence type="predicted"/>
<accession>A0A409XJK4</accession>
<sequence>MFTPDIPIPVNVQEGTISANLNSSMLFNFLMGIYTMVYGGTMYLYLSKKPANPNRRVVLSAISVLYLLCFLNFIVEWYYLDWTTVTTGDTRQSIFLETVDGIQWIWILNLFLENFLFIISDGLLIWRCYHIWGQSFRAILAPLILLVVECSLIVATMVLNVKFGHTGSGANAILFNNISSALVFVSLGTTVVTTFIIGYRIHSTSQIHHPSSRRLFNHIVTVIVESAAAYSLVLLLEAIIIVVPSIDVLGSPLGEAEFYVEAILTAVSGMAPTILVAIIATNNNHRATSSTITHISGLQFGSQQRSGNDRSGTTPGGDVNPSVQVDNVEPTAMSEVKRESSADASSGDNQV</sequence>
<reference evidence="3 4" key="1">
    <citation type="journal article" date="2018" name="Evol. Lett.">
        <title>Horizontal gene cluster transfer increased hallucinogenic mushroom diversity.</title>
        <authorList>
            <person name="Reynolds H.T."/>
            <person name="Vijayakumar V."/>
            <person name="Gluck-Thaler E."/>
            <person name="Korotkin H.B."/>
            <person name="Matheny P.B."/>
            <person name="Slot J.C."/>
        </authorList>
    </citation>
    <scope>NUCLEOTIDE SEQUENCE [LARGE SCALE GENOMIC DNA]</scope>
    <source>
        <strain evidence="3 4">2631</strain>
    </source>
</reference>
<dbReference type="OrthoDB" id="2841022at2759"/>
<feature type="transmembrane region" description="Helical" evidence="2">
    <location>
        <begin position="178"/>
        <end position="199"/>
    </location>
</feature>
<dbReference type="EMBL" id="NHYD01001513">
    <property type="protein sequence ID" value="PPQ90918.1"/>
    <property type="molecule type" value="Genomic_DNA"/>
</dbReference>
<feature type="transmembrane region" description="Helical" evidence="2">
    <location>
        <begin position="25"/>
        <end position="46"/>
    </location>
</feature>
<evidence type="ECO:0000313" key="3">
    <source>
        <dbReference type="EMBL" id="PPQ90918.1"/>
    </source>
</evidence>
<feature type="compositionally biased region" description="Polar residues" evidence="1">
    <location>
        <begin position="298"/>
        <end position="313"/>
    </location>
</feature>
<feature type="compositionally biased region" description="Polar residues" evidence="1">
    <location>
        <begin position="342"/>
        <end position="351"/>
    </location>
</feature>
<feature type="transmembrane region" description="Helical" evidence="2">
    <location>
        <begin position="219"/>
        <end position="246"/>
    </location>
</feature>
<dbReference type="AlphaFoldDB" id="A0A409XJK4"/>
<organism evidence="3 4">
    <name type="scientific">Psilocybe cyanescens</name>
    <dbReference type="NCBI Taxonomy" id="93625"/>
    <lineage>
        <taxon>Eukaryota</taxon>
        <taxon>Fungi</taxon>
        <taxon>Dikarya</taxon>
        <taxon>Basidiomycota</taxon>
        <taxon>Agaricomycotina</taxon>
        <taxon>Agaricomycetes</taxon>
        <taxon>Agaricomycetidae</taxon>
        <taxon>Agaricales</taxon>
        <taxon>Agaricineae</taxon>
        <taxon>Strophariaceae</taxon>
        <taxon>Psilocybe</taxon>
    </lineage>
</organism>
<keyword evidence="2" id="KW-1133">Transmembrane helix</keyword>
<name>A0A409XJK4_PSICY</name>
<feature type="region of interest" description="Disordered" evidence="1">
    <location>
        <begin position="298"/>
        <end position="351"/>
    </location>
</feature>
<dbReference type="Proteomes" id="UP000283269">
    <property type="component" value="Unassembled WGS sequence"/>
</dbReference>
<dbReference type="InParanoid" id="A0A409XJK4"/>
<feature type="transmembrane region" description="Helical" evidence="2">
    <location>
        <begin position="138"/>
        <end position="158"/>
    </location>
</feature>
<evidence type="ECO:0000256" key="1">
    <source>
        <dbReference type="SAM" id="MobiDB-lite"/>
    </source>
</evidence>
<gene>
    <name evidence="3" type="ORF">CVT25_007845</name>
</gene>
<keyword evidence="2" id="KW-0812">Transmembrane</keyword>